<evidence type="ECO:0000313" key="2">
    <source>
        <dbReference type="Proteomes" id="UP000076532"/>
    </source>
</evidence>
<dbReference type="EMBL" id="KV417528">
    <property type="protein sequence ID" value="KZP24102.1"/>
    <property type="molecule type" value="Genomic_DNA"/>
</dbReference>
<gene>
    <name evidence="1" type="ORF">FIBSPDRAFT_889065</name>
</gene>
<dbReference type="InterPro" id="IPR046521">
    <property type="entry name" value="DUF6698"/>
</dbReference>
<dbReference type="Proteomes" id="UP000076532">
    <property type="component" value="Unassembled WGS sequence"/>
</dbReference>
<protein>
    <submittedName>
        <fullName evidence="1">Uncharacterized protein</fullName>
    </submittedName>
</protein>
<dbReference type="Pfam" id="PF20414">
    <property type="entry name" value="DUF6698"/>
    <property type="match status" value="2"/>
</dbReference>
<evidence type="ECO:0000313" key="1">
    <source>
        <dbReference type="EMBL" id="KZP24102.1"/>
    </source>
</evidence>
<keyword evidence="2" id="KW-1185">Reference proteome</keyword>
<accession>A0A166MKV6</accession>
<proteinExistence type="predicted"/>
<dbReference type="AlphaFoldDB" id="A0A166MKV6"/>
<name>A0A166MKV6_9AGAM</name>
<sequence>MAGPSLSPISLVTQHAQATHTSDSGKLKSKIISYLPRNINEDIIQHPILVIVSKAMRGFNHSMLAQLQLGGPIEGQYDCCGAWGLGPIYNPEEPEVGLLQGYLPLWIIKHIFTAPSSALRATAGPGCGTHANNTKIHSKTKLTGCDITYRAVQTWFTLSTMEAWGPDHRSFSVSQLFDLVLELFKDDPSSDWVVSTLESHGYQSTSRRQP</sequence>
<organism evidence="1 2">
    <name type="scientific">Athelia psychrophila</name>
    <dbReference type="NCBI Taxonomy" id="1759441"/>
    <lineage>
        <taxon>Eukaryota</taxon>
        <taxon>Fungi</taxon>
        <taxon>Dikarya</taxon>
        <taxon>Basidiomycota</taxon>
        <taxon>Agaricomycotina</taxon>
        <taxon>Agaricomycetes</taxon>
        <taxon>Agaricomycetidae</taxon>
        <taxon>Atheliales</taxon>
        <taxon>Atheliaceae</taxon>
        <taxon>Athelia</taxon>
    </lineage>
</organism>
<reference evidence="1 2" key="1">
    <citation type="journal article" date="2016" name="Mol. Biol. Evol.">
        <title>Comparative Genomics of Early-Diverging Mushroom-Forming Fungi Provides Insights into the Origins of Lignocellulose Decay Capabilities.</title>
        <authorList>
            <person name="Nagy L.G."/>
            <person name="Riley R."/>
            <person name="Tritt A."/>
            <person name="Adam C."/>
            <person name="Daum C."/>
            <person name="Floudas D."/>
            <person name="Sun H."/>
            <person name="Yadav J.S."/>
            <person name="Pangilinan J."/>
            <person name="Larsson K.H."/>
            <person name="Matsuura K."/>
            <person name="Barry K."/>
            <person name="Labutti K."/>
            <person name="Kuo R."/>
            <person name="Ohm R.A."/>
            <person name="Bhattacharya S.S."/>
            <person name="Shirouzu T."/>
            <person name="Yoshinaga Y."/>
            <person name="Martin F.M."/>
            <person name="Grigoriev I.V."/>
            <person name="Hibbett D.S."/>
        </authorList>
    </citation>
    <scope>NUCLEOTIDE SEQUENCE [LARGE SCALE GENOMIC DNA]</scope>
    <source>
        <strain evidence="1 2">CBS 109695</strain>
    </source>
</reference>
<dbReference type="OrthoDB" id="3220614at2759"/>